<dbReference type="SUPFAM" id="SSF54849">
    <property type="entry name" value="GroEL-intermediate domain like"/>
    <property type="match status" value="1"/>
</dbReference>
<keyword evidence="13" id="KW-1185">Reference proteome</keyword>
<comment type="function">
    <text evidence="9">Molecular chaperone; assists the folding of proteins upon ATP hydrolysis. Known to play a role, in vitro, in the folding of actin and tubulin. Required for correct subcellular localization of pgl-1.</text>
</comment>
<dbReference type="PROSITE" id="PS00750">
    <property type="entry name" value="TCP1_1"/>
    <property type="match status" value="1"/>
</dbReference>
<dbReference type="EnsemblMetazoa" id="XM_014395497.2">
    <property type="protein sequence ID" value="XP_014250983.1"/>
    <property type="gene ID" value="LOC106667512"/>
</dbReference>
<dbReference type="OMA" id="WGLKYAV"/>
<gene>
    <name evidence="12" type="primary">106667512</name>
</gene>
<dbReference type="GO" id="GO:0016887">
    <property type="term" value="F:ATP hydrolysis activity"/>
    <property type="evidence" value="ECO:0007669"/>
    <property type="project" value="InterPro"/>
</dbReference>
<dbReference type="FunFam" id="3.50.7.10:FF:000008">
    <property type="entry name" value="T-complex protein 1 subunit theta"/>
    <property type="match status" value="1"/>
</dbReference>
<dbReference type="PANTHER" id="PTHR11353">
    <property type="entry name" value="CHAPERONIN"/>
    <property type="match status" value="1"/>
</dbReference>
<dbReference type="SUPFAM" id="SSF52029">
    <property type="entry name" value="GroEL apical domain-like"/>
    <property type="match status" value="1"/>
</dbReference>
<dbReference type="SUPFAM" id="SSF48592">
    <property type="entry name" value="GroEL equatorial domain-like"/>
    <property type="match status" value="1"/>
</dbReference>
<evidence type="ECO:0000313" key="13">
    <source>
        <dbReference type="Proteomes" id="UP000494040"/>
    </source>
</evidence>
<evidence type="ECO:0000256" key="10">
    <source>
        <dbReference type="ARBA" id="ARBA00064252"/>
    </source>
</evidence>
<keyword evidence="5 11" id="KW-0547">Nucleotide-binding</keyword>
<evidence type="ECO:0000313" key="12">
    <source>
        <dbReference type="EnsemblMetazoa" id="XP_014250983.1"/>
    </source>
</evidence>
<evidence type="ECO:0000256" key="2">
    <source>
        <dbReference type="ARBA" id="ARBA00008020"/>
    </source>
</evidence>
<dbReference type="InterPro" id="IPR027409">
    <property type="entry name" value="GroEL-like_apical_dom_sf"/>
</dbReference>
<keyword evidence="7 11" id="KW-0143">Chaperone</keyword>
<name>A0A8I6RR66_CIMLE</name>
<dbReference type="AlphaFoldDB" id="A0A8I6RR66"/>
<reference evidence="12" key="1">
    <citation type="submission" date="2022-01" db="UniProtKB">
        <authorList>
            <consortium name="EnsemblMetazoa"/>
        </authorList>
    </citation>
    <scope>IDENTIFICATION</scope>
</reference>
<dbReference type="Gene3D" id="1.10.560.10">
    <property type="entry name" value="GroEL-like equatorial domain"/>
    <property type="match status" value="1"/>
</dbReference>
<dbReference type="PROSITE" id="PS00751">
    <property type="entry name" value="TCP1_2"/>
    <property type="match status" value="1"/>
</dbReference>
<evidence type="ECO:0000256" key="11">
    <source>
        <dbReference type="RuleBase" id="RU004187"/>
    </source>
</evidence>
<evidence type="ECO:0000256" key="5">
    <source>
        <dbReference type="ARBA" id="ARBA00022741"/>
    </source>
</evidence>
<comment type="similarity">
    <text evidence="2 11">Belongs to the TCP-1 chaperonin family.</text>
</comment>
<dbReference type="InterPro" id="IPR027410">
    <property type="entry name" value="TCP-1-like_intermed_sf"/>
</dbReference>
<dbReference type="CDD" id="cd03341">
    <property type="entry name" value="TCP1_theta"/>
    <property type="match status" value="1"/>
</dbReference>
<evidence type="ECO:0000256" key="7">
    <source>
        <dbReference type="ARBA" id="ARBA00023186"/>
    </source>
</evidence>
<dbReference type="InterPro" id="IPR002194">
    <property type="entry name" value="Chaperonin_TCP-1_CS"/>
</dbReference>
<dbReference type="PRINTS" id="PR00304">
    <property type="entry name" value="TCOMPLEXTCP1"/>
</dbReference>
<comment type="subunit">
    <text evidence="10">Heterooligomeric complex.</text>
</comment>
<dbReference type="GO" id="GO:0051082">
    <property type="term" value="F:unfolded protein binding"/>
    <property type="evidence" value="ECO:0007669"/>
    <property type="project" value="InterPro"/>
</dbReference>
<evidence type="ECO:0000256" key="6">
    <source>
        <dbReference type="ARBA" id="ARBA00022840"/>
    </source>
</evidence>
<evidence type="ECO:0000256" key="8">
    <source>
        <dbReference type="ARBA" id="ARBA00029602"/>
    </source>
</evidence>
<dbReference type="Pfam" id="PF00118">
    <property type="entry name" value="Cpn60_TCP1"/>
    <property type="match status" value="1"/>
</dbReference>
<dbReference type="Proteomes" id="UP000494040">
    <property type="component" value="Unassembled WGS sequence"/>
</dbReference>
<dbReference type="InterPro" id="IPR012721">
    <property type="entry name" value="Chap_CCT_theta"/>
</dbReference>
<evidence type="ECO:0000256" key="3">
    <source>
        <dbReference type="ARBA" id="ARBA00016981"/>
    </source>
</evidence>
<dbReference type="InterPro" id="IPR027413">
    <property type="entry name" value="GROEL-like_equatorial_sf"/>
</dbReference>
<keyword evidence="4" id="KW-0963">Cytoplasm</keyword>
<dbReference type="Gene3D" id="3.50.7.10">
    <property type="entry name" value="GroEL"/>
    <property type="match status" value="1"/>
</dbReference>
<dbReference type="PROSITE" id="PS00995">
    <property type="entry name" value="TCP1_3"/>
    <property type="match status" value="1"/>
</dbReference>
<organism evidence="12 13">
    <name type="scientific">Cimex lectularius</name>
    <name type="common">Bed bug</name>
    <name type="synonym">Acanthia lectularia</name>
    <dbReference type="NCBI Taxonomy" id="79782"/>
    <lineage>
        <taxon>Eukaryota</taxon>
        <taxon>Metazoa</taxon>
        <taxon>Ecdysozoa</taxon>
        <taxon>Arthropoda</taxon>
        <taxon>Hexapoda</taxon>
        <taxon>Insecta</taxon>
        <taxon>Pterygota</taxon>
        <taxon>Neoptera</taxon>
        <taxon>Paraneoptera</taxon>
        <taxon>Hemiptera</taxon>
        <taxon>Heteroptera</taxon>
        <taxon>Panheteroptera</taxon>
        <taxon>Cimicomorpha</taxon>
        <taxon>Cimicidae</taxon>
        <taxon>Cimex</taxon>
    </lineage>
</organism>
<dbReference type="GO" id="GO:0140662">
    <property type="term" value="F:ATP-dependent protein folding chaperone"/>
    <property type="evidence" value="ECO:0007669"/>
    <property type="project" value="InterPro"/>
</dbReference>
<dbReference type="NCBIfam" id="TIGR02346">
    <property type="entry name" value="chap_CCT_theta"/>
    <property type="match status" value="1"/>
</dbReference>
<comment type="subcellular location">
    <subcellularLocation>
        <location evidence="1">Cytoplasm</location>
    </subcellularLocation>
</comment>
<dbReference type="GO" id="GO:0005524">
    <property type="term" value="F:ATP binding"/>
    <property type="evidence" value="ECO:0007669"/>
    <property type="project" value="UniProtKB-KW"/>
</dbReference>
<dbReference type="Gene3D" id="3.30.260.10">
    <property type="entry name" value="TCP-1-like chaperonin intermediate domain"/>
    <property type="match status" value="1"/>
</dbReference>
<evidence type="ECO:0000256" key="9">
    <source>
        <dbReference type="ARBA" id="ARBA00058723"/>
    </source>
</evidence>
<protein>
    <recommendedName>
        <fullName evidence="3">T-complex protein 1 subunit theta</fullName>
    </recommendedName>
    <alternativeName>
        <fullName evidence="8">CCT-theta</fullName>
    </alternativeName>
</protein>
<dbReference type="GO" id="GO:0005737">
    <property type="term" value="C:cytoplasm"/>
    <property type="evidence" value="ECO:0007669"/>
    <property type="project" value="UniProtKB-SubCell"/>
</dbReference>
<evidence type="ECO:0000256" key="1">
    <source>
        <dbReference type="ARBA" id="ARBA00004496"/>
    </source>
</evidence>
<accession>A0A8I6RR66</accession>
<keyword evidence="6 11" id="KW-0067">ATP-binding</keyword>
<sequence>MAMHVPKPPGFAQMLKEGARRFSGLEEAVYRNIKACKEFTETVKTAYGPNGMNKIVINHIDKLFVTNDAATIVNELEVEHPAAKIMVLASQMQDEEVGDGTNFVLIFAGSLLEVALPLLKMGMTPVSIIEGYDLALNKALEVLEKMVCHEIKDCRDEENVTKAIRSAVMSKQLGFEDFLAKLITKACISIMPEETTFNVDNIRICKILGSSVLNSEAVLGMVFKRQVEGEVTKKTDAKIAIYTCPVDVTITETKGTVLIKSADELMKFSKGEENLLEKQIEAIKAAGVDIIVGGGKFGDMALHFINKAGMMAVRLNSKFDIRRLCKATGATALPVLAPPTKDDLGFADNVFIDEIGETSVVIFRLEGKESKISTIIIRGATDNYMNDVERAVDDGVNTFKSLSRDGRVVPGACAVESQIARHVRDYADEVPGTSRLAVIAFSQALMEFPKVLAKNSGIKSKEVMAEMFKVHKTDEGRNKGINIDMENENNLIDSNKEGIWDLYNLKCWGLKFATSAAKTILRVDEIIMAKRAGGPAPKGPKGNDEDD</sequence>
<dbReference type="KEGG" id="clec:106667512"/>
<evidence type="ECO:0000256" key="4">
    <source>
        <dbReference type="ARBA" id="ARBA00022490"/>
    </source>
</evidence>
<dbReference type="InterPro" id="IPR017998">
    <property type="entry name" value="Chaperone_TCP-1"/>
</dbReference>
<dbReference type="OrthoDB" id="1748577at2759"/>
<proteinExistence type="inferred from homology"/>
<dbReference type="InterPro" id="IPR002423">
    <property type="entry name" value="Cpn60/GroEL/TCP-1"/>
</dbReference>